<accession>A0A0W0W1P5</accession>
<gene>
    <name evidence="3" type="ORF">Lmac_1531</name>
</gene>
<keyword evidence="4" id="KW-1185">Reference proteome</keyword>
<name>A0A0W0W1P5_9GAMM</name>
<dbReference type="SUPFAM" id="SSF117991">
    <property type="entry name" value="YbeD/HP0495-like"/>
    <property type="match status" value="1"/>
</dbReference>
<evidence type="ECO:0000256" key="2">
    <source>
        <dbReference type="HAMAP-Rule" id="MF_00659"/>
    </source>
</evidence>
<dbReference type="GO" id="GO:0005829">
    <property type="term" value="C:cytosol"/>
    <property type="evidence" value="ECO:0007669"/>
    <property type="project" value="TreeGrafter"/>
</dbReference>
<proteinExistence type="inferred from homology"/>
<dbReference type="AlphaFoldDB" id="A0A0W0W1P5"/>
<dbReference type="OrthoDB" id="9793424at2"/>
<dbReference type="PATRIC" id="fig|466.6.peg.1613"/>
<dbReference type="PANTHER" id="PTHR38036:SF1">
    <property type="entry name" value="UPF0250 PROTEIN YBED"/>
    <property type="match status" value="1"/>
</dbReference>
<evidence type="ECO:0000256" key="1">
    <source>
        <dbReference type="ARBA" id="ARBA00008460"/>
    </source>
</evidence>
<dbReference type="EMBL" id="LNYL01000041">
    <property type="protein sequence ID" value="KTD26163.1"/>
    <property type="molecule type" value="Genomic_DNA"/>
</dbReference>
<dbReference type="RefSeq" id="WP_058452300.1">
    <property type="nucleotide sequence ID" value="NZ_CAAAIB010000011.1"/>
</dbReference>
<organism evidence="3 4">
    <name type="scientific">Legionella maceachernii</name>
    <dbReference type="NCBI Taxonomy" id="466"/>
    <lineage>
        <taxon>Bacteria</taxon>
        <taxon>Pseudomonadati</taxon>
        <taxon>Pseudomonadota</taxon>
        <taxon>Gammaproteobacteria</taxon>
        <taxon>Legionellales</taxon>
        <taxon>Legionellaceae</taxon>
        <taxon>Legionella</taxon>
    </lineage>
</organism>
<dbReference type="PANTHER" id="PTHR38036">
    <property type="entry name" value="UPF0250 PROTEIN YBED"/>
    <property type="match status" value="1"/>
</dbReference>
<dbReference type="Proteomes" id="UP000054908">
    <property type="component" value="Unassembled WGS sequence"/>
</dbReference>
<dbReference type="InterPro" id="IPR007454">
    <property type="entry name" value="UPF0250_YbeD-like"/>
</dbReference>
<evidence type="ECO:0000313" key="3">
    <source>
        <dbReference type="EMBL" id="KTD26163.1"/>
    </source>
</evidence>
<dbReference type="InterPro" id="IPR027471">
    <property type="entry name" value="YbeD-like_sf"/>
</dbReference>
<evidence type="ECO:0000313" key="4">
    <source>
        <dbReference type="Proteomes" id="UP000054908"/>
    </source>
</evidence>
<dbReference type="HAMAP" id="MF_00659">
    <property type="entry name" value="UPF0250"/>
    <property type="match status" value="1"/>
</dbReference>
<dbReference type="Pfam" id="PF04359">
    <property type="entry name" value="DUF493"/>
    <property type="match status" value="1"/>
</dbReference>
<protein>
    <recommendedName>
        <fullName evidence="2">UPF0250 protein Lmac_1531</fullName>
    </recommendedName>
</protein>
<comment type="caution">
    <text evidence="3">The sequence shown here is derived from an EMBL/GenBank/DDBJ whole genome shotgun (WGS) entry which is preliminary data.</text>
</comment>
<dbReference type="Gene3D" id="3.30.70.260">
    <property type="match status" value="1"/>
</dbReference>
<comment type="similarity">
    <text evidence="1 2">Belongs to the UPF0250 family.</text>
</comment>
<reference evidence="3 4" key="1">
    <citation type="submission" date="2015-11" db="EMBL/GenBank/DDBJ databases">
        <title>Genomic analysis of 38 Legionella species identifies large and diverse effector repertoires.</title>
        <authorList>
            <person name="Burstein D."/>
            <person name="Amaro F."/>
            <person name="Zusman T."/>
            <person name="Lifshitz Z."/>
            <person name="Cohen O."/>
            <person name="Gilbert J.A."/>
            <person name="Pupko T."/>
            <person name="Shuman H.A."/>
            <person name="Segal G."/>
        </authorList>
    </citation>
    <scope>NUCLEOTIDE SEQUENCE [LARGE SCALE GENOMIC DNA]</scope>
    <source>
        <strain evidence="3 4">PX-1-G2-E2</strain>
    </source>
</reference>
<dbReference type="STRING" id="466.Lmac_1531"/>
<sequence length="88" mass="10249">MTDKKSLLQFPCHFPIKIIGKKTDLFAAEIKQITQKHFPDMLDESIIYQESQQGNYLSITVVVFAHDQQSLDALYLELTRHPDTKWVL</sequence>